<name>A0A0S8GC54_UNCW3</name>
<protein>
    <recommendedName>
        <fullName evidence="4">Cleaved adhesin domain-containing protein</fullName>
    </recommendedName>
</protein>
<feature type="signal peptide" evidence="1">
    <location>
        <begin position="1"/>
        <end position="21"/>
    </location>
</feature>
<evidence type="ECO:0000313" key="3">
    <source>
        <dbReference type="Proteomes" id="UP000051096"/>
    </source>
</evidence>
<dbReference type="EMBL" id="LJUO01000086">
    <property type="protein sequence ID" value="KPK70591.1"/>
    <property type="molecule type" value="Genomic_DNA"/>
</dbReference>
<comment type="caution">
    <text evidence="2">The sequence shown here is derived from an EMBL/GenBank/DDBJ whole genome shotgun (WGS) entry which is preliminary data.</text>
</comment>
<accession>A0A0S8GC54</accession>
<dbReference type="Gene3D" id="2.60.120.200">
    <property type="match status" value="1"/>
</dbReference>
<sequence>MQKILTALVCLGIVFAFASQADEYDHNIDDATLKQMEQERGPTFVREYQVPDWYPEVGGRAWLIAEDFESGMPGDWTIVDGNLDGVYWTTGFTTDLDPYNPPDYGTAYAFYSDDDAYPSSITYEYLITPAKYCGDYAAMELDYSFGYDHLSSYAYCTVEARFHDGSTWGLWNTLAYYGGSVTNDTVGVQRFSLNAYLPADSVQVKFAWNEPTSTWSWAFGVDNVFLGTAADHDVACSEVVSPAEGLITPGDYNVTGHILNNGTNAEDFWVHGIVYDTDGMVEIFNDSVWVSSFPVGGDQNITVGTATFPDMTYFLTEIYTDLTGDEQPDNDMCSVESRTAPGLGDIVFELDVSTPSGDPYLLGVEFDGEYFYVTGAYYFYFGLVHIFTADGTYLGAFYQMPWCHGGWGWRDLAFDHEGLNASMTYYVDQFEIDVPYSLTFTGSFPGPCAVQRALAYDPENDVYFTGDFSDYVFKWNKTWTVLEYNTNPDLYAMYGAAYDTDYDEGGWVWWHSQDGPDPMFYLQVEQMDAATMTFTGTNFNYYPTLQTGATYCVAGGACFYEGWEGWDVLFTLVQGDPDEIVGLIIRKYVPLADATIIFNPNTLNLGSGGQGVKCVIELEEGYDVYDIDLASVRIEKIDGEAISA</sequence>
<organism evidence="2 3">
    <name type="scientific">candidate division WOR_3 bacterium SM23_60</name>
    <dbReference type="NCBI Taxonomy" id="1703780"/>
    <lineage>
        <taxon>Bacteria</taxon>
        <taxon>Bacteria division WOR-3</taxon>
    </lineage>
</organism>
<evidence type="ECO:0000256" key="1">
    <source>
        <dbReference type="SAM" id="SignalP"/>
    </source>
</evidence>
<evidence type="ECO:0008006" key="4">
    <source>
        <dbReference type="Google" id="ProtNLM"/>
    </source>
</evidence>
<reference evidence="2 3" key="1">
    <citation type="journal article" date="2015" name="Microbiome">
        <title>Genomic resolution of linkages in carbon, nitrogen, and sulfur cycling among widespread estuary sediment bacteria.</title>
        <authorList>
            <person name="Baker B.J."/>
            <person name="Lazar C.S."/>
            <person name="Teske A.P."/>
            <person name="Dick G.J."/>
        </authorList>
    </citation>
    <scope>NUCLEOTIDE SEQUENCE [LARGE SCALE GENOMIC DNA]</scope>
    <source>
        <strain evidence="2">SM23_60</strain>
    </source>
</reference>
<proteinExistence type="predicted"/>
<gene>
    <name evidence="2" type="ORF">AMJ87_08635</name>
</gene>
<dbReference type="AlphaFoldDB" id="A0A0S8GC54"/>
<keyword evidence="1" id="KW-0732">Signal</keyword>
<evidence type="ECO:0000313" key="2">
    <source>
        <dbReference type="EMBL" id="KPK70591.1"/>
    </source>
</evidence>
<feature type="chain" id="PRO_5006646805" description="Cleaved adhesin domain-containing protein" evidence="1">
    <location>
        <begin position="22"/>
        <end position="644"/>
    </location>
</feature>
<feature type="non-terminal residue" evidence="2">
    <location>
        <position position="644"/>
    </location>
</feature>
<dbReference type="Proteomes" id="UP000051096">
    <property type="component" value="Unassembled WGS sequence"/>
</dbReference>